<feature type="domain" description="Exonuclease" evidence="4">
    <location>
        <begin position="53"/>
        <end position="217"/>
    </location>
</feature>
<keyword evidence="6" id="KW-1185">Reference proteome</keyword>
<evidence type="ECO:0000256" key="2">
    <source>
        <dbReference type="ARBA" id="ARBA00022801"/>
    </source>
</evidence>
<keyword evidence="1" id="KW-0540">Nuclease</keyword>
<dbReference type="InterPro" id="IPR013520">
    <property type="entry name" value="Ribonucl_H"/>
</dbReference>
<dbReference type="SMART" id="SM00479">
    <property type="entry name" value="EXOIII"/>
    <property type="match status" value="1"/>
</dbReference>
<dbReference type="AlphaFoldDB" id="A0A087BB64"/>
<keyword evidence="5" id="KW-0808">Transferase</keyword>
<dbReference type="CDD" id="cd06127">
    <property type="entry name" value="DEDDh"/>
    <property type="match status" value="1"/>
</dbReference>
<organism evidence="5 6">
    <name type="scientific">Bifidobacterium magnum</name>
    <dbReference type="NCBI Taxonomy" id="1692"/>
    <lineage>
        <taxon>Bacteria</taxon>
        <taxon>Bacillati</taxon>
        <taxon>Actinomycetota</taxon>
        <taxon>Actinomycetes</taxon>
        <taxon>Bifidobacteriales</taxon>
        <taxon>Bifidobacteriaceae</taxon>
        <taxon>Bifidobacterium</taxon>
    </lineage>
</organism>
<dbReference type="PANTHER" id="PTHR30231">
    <property type="entry name" value="DNA POLYMERASE III SUBUNIT EPSILON"/>
    <property type="match status" value="1"/>
</dbReference>
<proteinExistence type="predicted"/>
<dbReference type="Pfam" id="PF00929">
    <property type="entry name" value="RNase_T"/>
    <property type="match status" value="1"/>
</dbReference>
<dbReference type="EMBL" id="JGZB01000004">
    <property type="protein sequence ID" value="KFI68264.1"/>
    <property type="molecule type" value="Genomic_DNA"/>
</dbReference>
<dbReference type="Proteomes" id="UP000029052">
    <property type="component" value="Unassembled WGS sequence"/>
</dbReference>
<comment type="caution">
    <text evidence="5">The sequence shown here is derived from an EMBL/GenBank/DDBJ whole genome shotgun (WGS) entry which is preliminary data.</text>
</comment>
<dbReference type="eggNOG" id="COG2176">
    <property type="taxonomic scope" value="Bacteria"/>
</dbReference>
<dbReference type="STRING" id="1692.BMAGN_0215"/>
<keyword evidence="5" id="KW-0548">Nucleotidyltransferase</keyword>
<evidence type="ECO:0000313" key="5">
    <source>
        <dbReference type="EMBL" id="KFI68264.1"/>
    </source>
</evidence>
<dbReference type="RefSeq" id="WP_022860021.1">
    <property type="nucleotide sequence ID" value="NZ_JGZB01000004.1"/>
</dbReference>
<evidence type="ECO:0000259" key="4">
    <source>
        <dbReference type="SMART" id="SM00479"/>
    </source>
</evidence>
<protein>
    <submittedName>
        <fullName evidence="5">Exonuclease</fullName>
        <ecNumber evidence="5">2.7.7.7</ecNumber>
    </submittedName>
</protein>
<gene>
    <name evidence="5" type="ORF">BMAGN_0215</name>
</gene>
<dbReference type="Gene3D" id="3.30.420.10">
    <property type="entry name" value="Ribonuclease H-like superfamily/Ribonuclease H"/>
    <property type="match status" value="1"/>
</dbReference>
<reference evidence="5 6" key="1">
    <citation type="submission" date="2014-03" db="EMBL/GenBank/DDBJ databases">
        <title>Genomics of Bifidobacteria.</title>
        <authorList>
            <person name="Ventura M."/>
            <person name="Milani C."/>
            <person name="Lugli G.A."/>
        </authorList>
    </citation>
    <scope>NUCLEOTIDE SEQUENCE [LARGE SCALE GENOMIC DNA]</scope>
    <source>
        <strain evidence="5 6">LMG 11591</strain>
    </source>
</reference>
<dbReference type="PANTHER" id="PTHR30231:SF4">
    <property type="entry name" value="PROTEIN NEN2"/>
    <property type="match status" value="1"/>
</dbReference>
<name>A0A087BB64_9BIFI</name>
<accession>A0A087BB64</accession>
<dbReference type="GO" id="GO:0003676">
    <property type="term" value="F:nucleic acid binding"/>
    <property type="evidence" value="ECO:0007669"/>
    <property type="project" value="InterPro"/>
</dbReference>
<keyword evidence="3 5" id="KW-0269">Exonuclease</keyword>
<keyword evidence="2" id="KW-0378">Hydrolase</keyword>
<dbReference type="EC" id="2.7.7.7" evidence="5"/>
<dbReference type="GO" id="GO:0005829">
    <property type="term" value="C:cytosol"/>
    <property type="evidence" value="ECO:0007669"/>
    <property type="project" value="TreeGrafter"/>
</dbReference>
<dbReference type="InterPro" id="IPR036397">
    <property type="entry name" value="RNaseH_sf"/>
</dbReference>
<evidence type="ECO:0000256" key="3">
    <source>
        <dbReference type="ARBA" id="ARBA00022839"/>
    </source>
</evidence>
<evidence type="ECO:0000256" key="1">
    <source>
        <dbReference type="ARBA" id="ARBA00022722"/>
    </source>
</evidence>
<dbReference type="InterPro" id="IPR012337">
    <property type="entry name" value="RNaseH-like_sf"/>
</dbReference>
<dbReference type="SUPFAM" id="SSF53098">
    <property type="entry name" value="Ribonuclease H-like"/>
    <property type="match status" value="1"/>
</dbReference>
<evidence type="ECO:0000313" key="6">
    <source>
        <dbReference type="Proteomes" id="UP000029052"/>
    </source>
</evidence>
<dbReference type="GO" id="GO:0003887">
    <property type="term" value="F:DNA-directed DNA polymerase activity"/>
    <property type="evidence" value="ECO:0007669"/>
    <property type="project" value="UniProtKB-EC"/>
</dbReference>
<dbReference type="GO" id="GO:0008408">
    <property type="term" value="F:3'-5' exonuclease activity"/>
    <property type="evidence" value="ECO:0007669"/>
    <property type="project" value="TreeGrafter"/>
</dbReference>
<sequence length="229" mass="26029">MLIWFVAWAIVAIVLLYVAMTTPVPLDDDERDEHCNDSYQPHFARNLAGLPKDYTAINLVTTGDNPAENQIMEFGAVRMRNGRPVSKMSMLVNPEQQIPESVVKKTGLTQETLERQPEVGVGLRQFFNFVGCDPLVSPYIDRDRTFLEINARRNGLHMPPNEQVDTLKIDHSLFDQDHKRQDLLNRCAVNDAPVARALPRAETTVQCYEWLNRCADERVLQAAAVPTQR</sequence>